<feature type="domain" description="Phospholipid/glycerol acyltransferase" evidence="4">
    <location>
        <begin position="70"/>
        <end position="213"/>
    </location>
</feature>
<protein>
    <submittedName>
        <fullName evidence="5">1-acyl-sn-glycerol-3-phosphate acyltransferase</fullName>
    </submittedName>
    <submittedName>
        <fullName evidence="6">Glycerol acyltransferase</fullName>
    </submittedName>
</protein>
<reference evidence="5" key="2">
    <citation type="submission" date="2019-11" db="EMBL/GenBank/DDBJ databases">
        <title>Improved Assembly of Tolypothrix boutellei genome.</title>
        <authorList>
            <person name="Sarangi A.N."/>
            <person name="Mukherjee M."/>
            <person name="Ghosh S."/>
            <person name="Singh D."/>
            <person name="Das A."/>
            <person name="Kant S."/>
            <person name="Prusty A."/>
            <person name="Tripathy S."/>
        </authorList>
    </citation>
    <scope>NUCLEOTIDE SEQUENCE</scope>
    <source>
        <strain evidence="5">VB521301</strain>
    </source>
</reference>
<keyword evidence="7" id="KW-1185">Reference proteome</keyword>
<dbReference type="PANTHER" id="PTHR10434">
    <property type="entry name" value="1-ACYL-SN-GLYCEROL-3-PHOSPHATE ACYLTRANSFERASE"/>
    <property type="match status" value="1"/>
</dbReference>
<dbReference type="GO" id="GO:0006654">
    <property type="term" value="P:phosphatidic acid biosynthetic process"/>
    <property type="evidence" value="ECO:0007669"/>
    <property type="project" value="TreeGrafter"/>
</dbReference>
<dbReference type="SMART" id="SM00563">
    <property type="entry name" value="PlsC"/>
    <property type="match status" value="1"/>
</dbReference>
<evidence type="ECO:0000259" key="4">
    <source>
        <dbReference type="SMART" id="SM00563"/>
    </source>
</evidence>
<keyword evidence="2 6" id="KW-0012">Acyltransferase</keyword>
<evidence type="ECO:0000256" key="2">
    <source>
        <dbReference type="ARBA" id="ARBA00023315"/>
    </source>
</evidence>
<dbReference type="Proteomes" id="UP000029738">
    <property type="component" value="Unassembled WGS sequence"/>
</dbReference>
<evidence type="ECO:0000256" key="3">
    <source>
        <dbReference type="SAM" id="MobiDB-lite"/>
    </source>
</evidence>
<evidence type="ECO:0000313" key="5">
    <source>
        <dbReference type="EMBL" id="KAF3888988.1"/>
    </source>
</evidence>
<accession>A0A0C1MYY2</accession>
<organism evidence="6">
    <name type="scientific">Tolypothrix bouteillei VB521301</name>
    <dbReference type="NCBI Taxonomy" id="1479485"/>
    <lineage>
        <taxon>Bacteria</taxon>
        <taxon>Bacillati</taxon>
        <taxon>Cyanobacteriota</taxon>
        <taxon>Cyanophyceae</taxon>
        <taxon>Nostocales</taxon>
        <taxon>Tolypothrichaceae</taxon>
        <taxon>Tolypothrix</taxon>
    </lineage>
</organism>
<evidence type="ECO:0000256" key="1">
    <source>
        <dbReference type="ARBA" id="ARBA00022679"/>
    </source>
</evidence>
<dbReference type="Pfam" id="PF01553">
    <property type="entry name" value="Acyltransferase"/>
    <property type="match status" value="1"/>
</dbReference>
<dbReference type="STRING" id="1479485.DA73_0241435"/>
<dbReference type="OrthoDB" id="9803035at2"/>
<dbReference type="RefSeq" id="WP_038079299.1">
    <property type="nucleotide sequence ID" value="NZ_JHEG04000001.1"/>
</dbReference>
<dbReference type="AlphaFoldDB" id="A0A0C1MYY2"/>
<dbReference type="EMBL" id="JHEG04000001">
    <property type="protein sequence ID" value="KAF3888988.1"/>
    <property type="molecule type" value="Genomic_DNA"/>
</dbReference>
<evidence type="ECO:0000313" key="6">
    <source>
        <dbReference type="EMBL" id="KIE07532.1"/>
    </source>
</evidence>
<keyword evidence="1 6" id="KW-0808">Transferase</keyword>
<sequence>MIEQQSSFDSSRNVSATMPANPQVAHSTTSRVCPWLSPLMYLLGRHFLMPLFFGRIKITGQENLPKTGPVILAPTHRARWDALLIPYVAGRCVTGRDLRFMVTISECQGLQGWFVRRMGGFPVDPQRPSISTLRHGVDLLRNGETVVIFPEGGIFRDDEVHPLKPGISRLALSAESSDKPGEAALPCDKLGTASAKSERGLGVKIVPIAIQYSQPYPTWGTDVTIHIGCPIEVADYTGNSVKQEAKRLTSDLTKALQKLNHQEAELTQHAFAEIANG</sequence>
<dbReference type="GO" id="GO:0003841">
    <property type="term" value="F:1-acylglycerol-3-phosphate O-acyltransferase activity"/>
    <property type="evidence" value="ECO:0007669"/>
    <property type="project" value="TreeGrafter"/>
</dbReference>
<name>A0A0C1MYY2_9CYAN</name>
<dbReference type="SUPFAM" id="SSF69593">
    <property type="entry name" value="Glycerol-3-phosphate (1)-acyltransferase"/>
    <property type="match status" value="1"/>
</dbReference>
<reference evidence="6" key="1">
    <citation type="journal article" date="2015" name="Genome Announc.">
        <title>Draft Genome Sequence of Tolypothrix boutellei Strain VB521301.</title>
        <authorList>
            <person name="Chandrababunaidu M.M."/>
            <person name="Singh D."/>
            <person name="Sen D."/>
            <person name="Bhan S."/>
            <person name="Das S."/>
            <person name="Gupta A."/>
            <person name="Adhikary S.P."/>
            <person name="Tripathy S."/>
        </authorList>
    </citation>
    <scope>NUCLEOTIDE SEQUENCE</scope>
    <source>
        <strain evidence="6">VB521301</strain>
    </source>
</reference>
<dbReference type="InterPro" id="IPR002123">
    <property type="entry name" value="Plipid/glycerol_acylTrfase"/>
</dbReference>
<gene>
    <name evidence="6" type="ORF">DA73_0241435</name>
    <name evidence="5" type="ORF">DA73_0400028520</name>
</gene>
<evidence type="ECO:0000313" key="7">
    <source>
        <dbReference type="Proteomes" id="UP000029738"/>
    </source>
</evidence>
<comment type="caution">
    <text evidence="6">The sequence shown here is derived from an EMBL/GenBank/DDBJ whole genome shotgun (WGS) entry which is preliminary data.</text>
</comment>
<feature type="region of interest" description="Disordered" evidence="3">
    <location>
        <begin position="1"/>
        <end position="22"/>
    </location>
</feature>
<dbReference type="EMBL" id="JHEG02000059">
    <property type="protein sequence ID" value="KIE07532.1"/>
    <property type="molecule type" value="Genomic_DNA"/>
</dbReference>
<dbReference type="PANTHER" id="PTHR10434:SF11">
    <property type="entry name" value="1-ACYL-SN-GLYCEROL-3-PHOSPHATE ACYLTRANSFERASE"/>
    <property type="match status" value="1"/>
</dbReference>
<proteinExistence type="predicted"/>